<dbReference type="PANTHER" id="PTHR10357:SF209">
    <property type="entry name" value="PERIPLASMIC ALPHA-AMYLASE"/>
    <property type="match status" value="1"/>
</dbReference>
<organism evidence="2 3">
    <name type="scientific">Ruminococcus bromii</name>
    <dbReference type="NCBI Taxonomy" id="40518"/>
    <lineage>
        <taxon>Bacteria</taxon>
        <taxon>Bacillati</taxon>
        <taxon>Bacillota</taxon>
        <taxon>Clostridia</taxon>
        <taxon>Eubacteriales</taxon>
        <taxon>Oscillospiraceae</taxon>
        <taxon>Ruminococcus</taxon>
    </lineage>
</organism>
<feature type="non-terminal residue" evidence="2">
    <location>
        <position position="220"/>
    </location>
</feature>
<name>A0ABT0NM01_9FIRM</name>
<keyword evidence="3" id="KW-1185">Reference proteome</keyword>
<evidence type="ECO:0000259" key="1">
    <source>
        <dbReference type="SMART" id="SM00642"/>
    </source>
</evidence>
<dbReference type="InterPro" id="IPR017853">
    <property type="entry name" value="GH"/>
</dbReference>
<dbReference type="EMBL" id="SNUZ01000026">
    <property type="protein sequence ID" value="MCL3788673.1"/>
    <property type="molecule type" value="Genomic_DNA"/>
</dbReference>
<dbReference type="PANTHER" id="PTHR10357">
    <property type="entry name" value="ALPHA-AMYLASE FAMILY MEMBER"/>
    <property type="match status" value="1"/>
</dbReference>
<dbReference type="Gene3D" id="3.20.20.80">
    <property type="entry name" value="Glycosidases"/>
    <property type="match status" value="1"/>
</dbReference>
<comment type="caution">
    <text evidence="2">The sequence shown here is derived from an EMBL/GenBank/DDBJ whole genome shotgun (WGS) entry which is preliminary data.</text>
</comment>
<protein>
    <submittedName>
        <fullName evidence="2">Alpha-amlyase</fullName>
    </submittedName>
</protein>
<dbReference type="SUPFAM" id="SSF51445">
    <property type="entry name" value="(Trans)glycosidases"/>
    <property type="match status" value="1"/>
</dbReference>
<evidence type="ECO:0000313" key="2">
    <source>
        <dbReference type="EMBL" id="MCL3788673.1"/>
    </source>
</evidence>
<dbReference type="SMART" id="SM00642">
    <property type="entry name" value="Aamy"/>
    <property type="match status" value="1"/>
</dbReference>
<dbReference type="InterPro" id="IPR006047">
    <property type="entry name" value="GH13_cat_dom"/>
</dbReference>
<sequence length="220" mass="24544">MSSTTFAFSTVASAATVDTTEKVSASTTKSKDNFSWDNASVYFLLTDRFRNGNTSNDHSYNRGLDQSGKVLSNIDDRATFHGGDFAGVTQSIEDGYFNNLGVNAIWISAPYEQTHGYVVGSDGNPSYAHYSYHGYYVLDYTQTDANFGTAEEFETLVDTAHEHGIRVIMDIVMNHSGYNSLYDMAEYGYGTVAPGWEDAYYPHQNINNKTYHSFIDYDTN</sequence>
<reference evidence="2 3" key="1">
    <citation type="submission" date="2019-03" db="EMBL/GenBank/DDBJ databases">
        <authorList>
            <person name="Molinero N."/>
            <person name="Sanchez B."/>
            <person name="Walker A."/>
            <person name="Duncan S."/>
            <person name="Delgado S."/>
            <person name="Margolles A."/>
        </authorList>
    </citation>
    <scope>NUCLEOTIDE SEQUENCE [LARGE SCALE GENOMIC DNA]</scope>
    <source>
        <strain evidence="2 3">IPLA60002</strain>
    </source>
</reference>
<evidence type="ECO:0000313" key="3">
    <source>
        <dbReference type="Proteomes" id="UP001056693"/>
    </source>
</evidence>
<dbReference type="Proteomes" id="UP001056693">
    <property type="component" value="Unassembled WGS sequence"/>
</dbReference>
<proteinExistence type="predicted"/>
<feature type="domain" description="Glycosyl hydrolase family 13 catalytic" evidence="1">
    <location>
        <begin position="43"/>
        <end position="220"/>
    </location>
</feature>
<gene>
    <name evidence="2" type="ORF">E2N93_11925</name>
</gene>
<dbReference type="Pfam" id="PF00128">
    <property type="entry name" value="Alpha-amylase"/>
    <property type="match status" value="1"/>
</dbReference>
<accession>A0ABT0NM01</accession>